<dbReference type="Pfam" id="PF12631">
    <property type="entry name" value="MnmE_helical"/>
    <property type="match status" value="1"/>
</dbReference>
<evidence type="ECO:0000256" key="4">
    <source>
        <dbReference type="ARBA" id="ARBA00022741"/>
    </source>
</evidence>
<dbReference type="NCBIfam" id="TIGR00231">
    <property type="entry name" value="small_GTP"/>
    <property type="match status" value="1"/>
</dbReference>
<feature type="binding site" evidence="9">
    <location>
        <position position="254"/>
    </location>
    <ligand>
        <name>K(+)</name>
        <dbReference type="ChEBI" id="CHEBI:29103"/>
    </ligand>
</feature>
<dbReference type="FunFam" id="3.30.1360.120:FF:000003">
    <property type="entry name" value="tRNA modification GTPase MnmE"/>
    <property type="match status" value="1"/>
</dbReference>
<dbReference type="CDD" id="cd04164">
    <property type="entry name" value="trmE"/>
    <property type="match status" value="1"/>
</dbReference>
<evidence type="ECO:0000256" key="11">
    <source>
        <dbReference type="SAM" id="Coils"/>
    </source>
</evidence>
<feature type="coiled-coil region" evidence="11">
    <location>
        <begin position="163"/>
        <end position="190"/>
    </location>
</feature>
<proteinExistence type="inferred from homology"/>
<keyword evidence="8 9" id="KW-0342">GTP-binding</keyword>
<sequence>MTAEATRHSTIAAVATAVAPAAGSVAIVRVSGPDAARIGRTLFRCPGQPCLESHRVLYGHVVDPHDRSRVDEALLLYMQGPRSFTGEDVVEFHCHGGLVCVQQVLELVLAEGASRAEPGGFSLRAFLNGRLDLTRAEAIADLVAARSRRAARMALDGVDGGLQQRIEALRQELLDQLAELEARLDFEDDLPSLDGQQVLAALARVDQGLEQLQQDARRGLLLRQGLKVAIVGLPNVGKSSLLNRLSRQERAIVTDLPGTTRDLLESELVIGGVPITLVDTAGIRETDDPVERIGIDRSRMALARADVIVQLFDLTRGWQEGDEQLWRSCPQGVPLLRVGNKLDLRPDLDTAAGPGRQDQPGMTTDPQPQHGVRDADLLISTQRDEDLSRLEQLLLNRCGAACGEGVAASLNSRQLELARQARQALARVHDTAADALPWDFWTIDLREAVRALGEITGAEISEAVLDRIFSRFCIGK</sequence>
<dbReference type="GO" id="GO:0005829">
    <property type="term" value="C:cytosol"/>
    <property type="evidence" value="ECO:0007669"/>
    <property type="project" value="TreeGrafter"/>
</dbReference>
<feature type="binding site" evidence="9">
    <location>
        <position position="260"/>
    </location>
    <ligand>
        <name>Mg(2+)</name>
        <dbReference type="ChEBI" id="CHEBI:18420"/>
    </ligand>
</feature>
<dbReference type="InterPro" id="IPR018948">
    <property type="entry name" value="GTP-bd_TrmE_N"/>
</dbReference>
<feature type="binding site" evidence="9">
    <location>
        <position position="29"/>
    </location>
    <ligand>
        <name>(6S)-5-formyl-5,6,7,8-tetrahydrofolate</name>
        <dbReference type="ChEBI" id="CHEBI:57457"/>
    </ligand>
</feature>
<dbReference type="GO" id="GO:0005525">
    <property type="term" value="F:GTP binding"/>
    <property type="evidence" value="ECO:0007669"/>
    <property type="project" value="UniProtKB-UniRule"/>
</dbReference>
<comment type="subcellular location">
    <subcellularLocation>
        <location evidence="9">Cytoplasm</location>
    </subcellularLocation>
</comment>
<dbReference type="Pfam" id="PF01926">
    <property type="entry name" value="MMR_HSR1"/>
    <property type="match status" value="1"/>
</dbReference>
<feature type="binding site" evidence="9">
    <location>
        <position position="259"/>
    </location>
    <ligand>
        <name>K(+)</name>
        <dbReference type="ChEBI" id="CHEBI:29103"/>
    </ligand>
</feature>
<keyword evidence="5 9" id="KW-0378">Hydrolase</keyword>
<dbReference type="GO" id="GO:0002098">
    <property type="term" value="P:tRNA wobble uridine modification"/>
    <property type="evidence" value="ECO:0007669"/>
    <property type="project" value="TreeGrafter"/>
</dbReference>
<feature type="binding site" evidence="9">
    <location>
        <begin position="254"/>
        <end position="260"/>
    </location>
    <ligand>
        <name>GTP</name>
        <dbReference type="ChEBI" id="CHEBI:37565"/>
    </ligand>
</feature>
<keyword evidence="6 9" id="KW-0460">Magnesium</keyword>
<protein>
    <recommendedName>
        <fullName evidence="9">tRNA modification GTPase MnmE</fullName>
        <ecNumber evidence="9">3.6.-.-</ecNumber>
    </recommendedName>
</protein>
<feature type="binding site" evidence="9">
    <location>
        <position position="476"/>
    </location>
    <ligand>
        <name>(6S)-5-formyl-5,6,7,8-tetrahydrofolate</name>
        <dbReference type="ChEBI" id="CHEBI:57457"/>
    </ligand>
</feature>
<evidence type="ECO:0000256" key="3">
    <source>
        <dbReference type="ARBA" id="ARBA00022723"/>
    </source>
</evidence>
<feature type="binding site" evidence="9">
    <location>
        <position position="130"/>
    </location>
    <ligand>
        <name>(6S)-5-formyl-5,6,7,8-tetrahydrofolate</name>
        <dbReference type="ChEBI" id="CHEBI:57457"/>
    </ligand>
</feature>
<dbReference type="Proteomes" id="UP000317990">
    <property type="component" value="Unassembled WGS sequence"/>
</dbReference>
<evidence type="ECO:0000256" key="12">
    <source>
        <dbReference type="SAM" id="MobiDB-lite"/>
    </source>
</evidence>
<evidence type="ECO:0000256" key="10">
    <source>
        <dbReference type="RuleBase" id="RU003313"/>
    </source>
</evidence>
<dbReference type="GO" id="GO:0003924">
    <property type="term" value="F:GTPase activity"/>
    <property type="evidence" value="ECO:0007669"/>
    <property type="project" value="UniProtKB-UniRule"/>
</dbReference>
<dbReference type="PRINTS" id="PR00449">
    <property type="entry name" value="RASTRNSFRMNG"/>
</dbReference>
<feature type="region of interest" description="Disordered" evidence="12">
    <location>
        <begin position="346"/>
        <end position="371"/>
    </location>
</feature>
<feature type="domain" description="TrmE-type G" evidence="13">
    <location>
        <begin position="225"/>
        <end position="399"/>
    </location>
</feature>
<dbReference type="SUPFAM" id="SSF116878">
    <property type="entry name" value="TrmE connector domain"/>
    <property type="match status" value="1"/>
</dbReference>
<evidence type="ECO:0000256" key="5">
    <source>
        <dbReference type="ARBA" id="ARBA00022801"/>
    </source>
</evidence>
<evidence type="ECO:0000313" key="15">
    <source>
        <dbReference type="Proteomes" id="UP000317990"/>
    </source>
</evidence>
<dbReference type="HAMAP" id="MF_00379">
    <property type="entry name" value="GTPase_MnmE"/>
    <property type="match status" value="1"/>
</dbReference>
<dbReference type="GO" id="GO:0046872">
    <property type="term" value="F:metal ion binding"/>
    <property type="evidence" value="ECO:0007669"/>
    <property type="project" value="UniProtKB-KW"/>
</dbReference>
<feature type="binding site" evidence="9">
    <location>
        <position position="239"/>
    </location>
    <ligand>
        <name>Mg(2+)</name>
        <dbReference type="ChEBI" id="CHEBI:18420"/>
    </ligand>
</feature>
<organism evidence="14 15">
    <name type="scientific">Aphanocapsa feldmannii 277cV</name>
    <dbReference type="NCBI Taxonomy" id="2507553"/>
    <lineage>
        <taxon>Bacteria</taxon>
        <taxon>Bacillati</taxon>
        <taxon>Cyanobacteriota</taxon>
        <taxon>Cyanophyceae</taxon>
        <taxon>Oscillatoriophycideae</taxon>
        <taxon>Chroococcales</taxon>
        <taxon>Microcystaceae</taxon>
        <taxon>Aphanocapsa</taxon>
    </lineage>
</organism>
<dbReference type="InterPro" id="IPR004520">
    <property type="entry name" value="GTPase_MnmE"/>
</dbReference>
<comment type="subunit">
    <text evidence="9">Homodimer. Heterotetramer of two MnmE and two MnmG subunits.</text>
</comment>
<dbReference type="GO" id="GO:0030488">
    <property type="term" value="P:tRNA methylation"/>
    <property type="evidence" value="ECO:0007669"/>
    <property type="project" value="TreeGrafter"/>
</dbReference>
<dbReference type="InterPro" id="IPR025867">
    <property type="entry name" value="MnmE_helical"/>
</dbReference>
<dbReference type="Gene3D" id="3.40.50.300">
    <property type="entry name" value="P-loop containing nucleotide triphosphate hydrolases"/>
    <property type="match status" value="1"/>
</dbReference>
<evidence type="ECO:0000256" key="7">
    <source>
        <dbReference type="ARBA" id="ARBA00022958"/>
    </source>
</evidence>
<evidence type="ECO:0000259" key="13">
    <source>
        <dbReference type="PROSITE" id="PS51709"/>
    </source>
</evidence>
<keyword evidence="4 9" id="KW-0547">Nucleotide-binding</keyword>
<feature type="binding site" evidence="9">
    <location>
        <position position="235"/>
    </location>
    <ligand>
        <name>K(+)</name>
        <dbReference type="ChEBI" id="CHEBI:29103"/>
    </ligand>
</feature>
<feature type="binding site" evidence="9">
    <location>
        <position position="91"/>
    </location>
    <ligand>
        <name>(6S)-5-formyl-5,6,7,8-tetrahydrofolate</name>
        <dbReference type="ChEBI" id="CHEBI:57457"/>
    </ligand>
</feature>
<evidence type="ECO:0000256" key="9">
    <source>
        <dbReference type="HAMAP-Rule" id="MF_00379"/>
    </source>
</evidence>
<dbReference type="SUPFAM" id="SSF52540">
    <property type="entry name" value="P-loop containing nucleoside triphosphate hydrolases"/>
    <property type="match status" value="1"/>
</dbReference>
<evidence type="ECO:0000313" key="14">
    <source>
        <dbReference type="EMBL" id="TGG91431.1"/>
    </source>
</evidence>
<comment type="caution">
    <text evidence="14">The sequence shown here is derived from an EMBL/GenBank/DDBJ whole genome shotgun (WGS) entry which is preliminary data.</text>
</comment>
<accession>A0A524RM88</accession>
<dbReference type="InterPro" id="IPR027368">
    <property type="entry name" value="MnmE_dom2"/>
</dbReference>
<name>A0A524RM88_9CHRO</name>
<keyword evidence="11" id="KW-0175">Coiled coil</keyword>
<dbReference type="InterPro" id="IPR005225">
    <property type="entry name" value="Small_GTP-bd"/>
</dbReference>
<dbReference type="PANTHER" id="PTHR42714">
    <property type="entry name" value="TRNA MODIFICATION GTPASE GTPBP3"/>
    <property type="match status" value="1"/>
</dbReference>
<dbReference type="NCBIfam" id="NF003661">
    <property type="entry name" value="PRK05291.1-3"/>
    <property type="match status" value="1"/>
</dbReference>
<dbReference type="InterPro" id="IPR027417">
    <property type="entry name" value="P-loop_NTPase"/>
</dbReference>
<dbReference type="InterPro" id="IPR027266">
    <property type="entry name" value="TrmE/GcvT-like"/>
</dbReference>
<reference evidence="14 15" key="1">
    <citation type="journal article" date="2019" name="mSystems">
        <title>Life at home and on the roam: Genomic adaptions reflect the dual lifestyle of an intracellular, facultative symbiont.</title>
        <authorList>
            <person name="Burgsdorf I."/>
        </authorList>
    </citation>
    <scope>NUCLEOTIDE SEQUENCE [LARGE SCALE GENOMIC DNA]</scope>
    <source>
        <strain evidence="14">277cV</strain>
    </source>
</reference>
<feature type="binding site" evidence="9">
    <location>
        <position position="256"/>
    </location>
    <ligand>
        <name>K(+)</name>
        <dbReference type="ChEBI" id="CHEBI:29103"/>
    </ligand>
</feature>
<dbReference type="Gene3D" id="1.20.120.430">
    <property type="entry name" value="tRNA modification GTPase MnmE domain 2"/>
    <property type="match status" value="1"/>
</dbReference>
<comment type="caution">
    <text evidence="9">Lacks conserved residue(s) required for the propagation of feature annotation.</text>
</comment>
<keyword evidence="3 9" id="KW-0479">Metal-binding</keyword>
<keyword evidence="9" id="KW-0963">Cytoplasm</keyword>
<dbReference type="EC" id="3.6.-.-" evidence="9"/>
<dbReference type="PANTHER" id="PTHR42714:SF2">
    <property type="entry name" value="TRNA MODIFICATION GTPASE GTPBP3, MITOCHONDRIAL"/>
    <property type="match status" value="1"/>
</dbReference>
<comment type="function">
    <text evidence="9">Exhibits a very high intrinsic GTPase hydrolysis rate. Involved in the addition of a carboxymethylaminomethyl (cmnm) group at the wobble position (U34) of certain tRNAs, forming tRNA-cmnm(5)s(2)U34.</text>
</comment>
<gene>
    <name evidence="9 14" type="primary">mnmE</name>
    <name evidence="9" type="synonym">trmE</name>
    <name evidence="14" type="ORF">ERJ67_08105</name>
</gene>
<dbReference type="InterPro" id="IPR031168">
    <property type="entry name" value="G_TrmE"/>
</dbReference>
<dbReference type="CDD" id="cd14858">
    <property type="entry name" value="TrmE_N"/>
    <property type="match status" value="1"/>
</dbReference>
<dbReference type="PROSITE" id="PS51709">
    <property type="entry name" value="G_TRME"/>
    <property type="match status" value="1"/>
</dbReference>
<comment type="similarity">
    <text evidence="1 9 10">Belongs to the TRAFAC class TrmE-Era-EngA-EngB-Septin-like GTPase superfamily. TrmE GTPase family.</text>
</comment>
<dbReference type="Pfam" id="PF10396">
    <property type="entry name" value="TrmE_N"/>
    <property type="match status" value="1"/>
</dbReference>
<feature type="binding site" evidence="9">
    <location>
        <begin position="235"/>
        <end position="240"/>
    </location>
    <ligand>
        <name>GTP</name>
        <dbReference type="ChEBI" id="CHEBI:37565"/>
    </ligand>
</feature>
<keyword evidence="7 9" id="KW-0630">Potassium</keyword>
<dbReference type="EMBL" id="SRMO01000078">
    <property type="protein sequence ID" value="TGG91431.1"/>
    <property type="molecule type" value="Genomic_DNA"/>
</dbReference>
<keyword evidence="2 9" id="KW-0819">tRNA processing</keyword>
<evidence type="ECO:0000256" key="2">
    <source>
        <dbReference type="ARBA" id="ARBA00022694"/>
    </source>
</evidence>
<feature type="binding site" evidence="9">
    <location>
        <begin position="279"/>
        <end position="282"/>
    </location>
    <ligand>
        <name>GTP</name>
        <dbReference type="ChEBI" id="CHEBI:37565"/>
    </ligand>
</feature>
<dbReference type="Gene3D" id="3.30.1360.120">
    <property type="entry name" value="Probable tRNA modification gtpase trme, domain 1"/>
    <property type="match status" value="1"/>
</dbReference>
<dbReference type="InterPro" id="IPR006073">
    <property type="entry name" value="GTP-bd"/>
</dbReference>
<evidence type="ECO:0000256" key="6">
    <source>
        <dbReference type="ARBA" id="ARBA00022842"/>
    </source>
</evidence>
<dbReference type="NCBIfam" id="TIGR00450">
    <property type="entry name" value="mnmE_trmE_thdF"/>
    <property type="match status" value="1"/>
</dbReference>
<dbReference type="AlphaFoldDB" id="A0A524RM88"/>
<evidence type="ECO:0000256" key="1">
    <source>
        <dbReference type="ARBA" id="ARBA00011043"/>
    </source>
</evidence>
<comment type="cofactor">
    <cofactor evidence="9">
        <name>K(+)</name>
        <dbReference type="ChEBI" id="CHEBI:29103"/>
    </cofactor>
    <text evidence="9">Binds 1 potassium ion per subunit.</text>
</comment>
<dbReference type="GO" id="GO:0042802">
    <property type="term" value="F:identical protein binding"/>
    <property type="evidence" value="ECO:0007669"/>
    <property type="project" value="UniProtKB-ARBA"/>
</dbReference>
<evidence type="ECO:0000256" key="8">
    <source>
        <dbReference type="ARBA" id="ARBA00023134"/>
    </source>
</evidence>